<reference evidence="1 2" key="7">
    <citation type="journal article" date="2000" name="Virology">
        <title>Characterization of a beta-1,3-glucanase encoded by chlorella virus PBCV-1.</title>
        <authorList>
            <person name="Sun L."/>
            <person name="Gurnon J.R."/>
            <person name="Adams B.J."/>
            <person name="Graves M.V."/>
            <person name="Van Etten J.L."/>
        </authorList>
    </citation>
    <scope>NUCLEOTIDE SEQUENCE [LARGE SCALE GENOMIC DNA]</scope>
</reference>
<proteinExistence type="predicted"/>
<dbReference type="EMBL" id="JF411744">
    <property type="protein sequence ID" value="AAC96970.2"/>
    <property type="molecule type" value="Genomic_DNA"/>
</dbReference>
<reference evidence="1 2" key="8">
    <citation type="journal article" date="2010" name="J. Virol.">
        <title>Microarray analysis of Paramecium bursaria chlorella virus 1 transcription.</title>
        <authorList>
            <person name="Yanai-Balser G.M."/>
            <person name="Duncan G.A."/>
            <person name="Eudy J.D."/>
            <person name="Wang D."/>
            <person name="Li X."/>
            <person name="Agarkova I.V."/>
            <person name="Dunigan D.D."/>
            <person name="Van Etten J.L."/>
        </authorList>
    </citation>
    <scope>NUCLEOTIDE SEQUENCE [LARGE SCALE GENOMIC DNA]</scope>
</reference>
<reference evidence="1 2" key="4">
    <citation type="journal article" date="1996" name="Virology">
        <title>Analysis of 76 kb of the chlorella virus PBCV-1 330-kb genome: map positions 182 to 258.</title>
        <authorList>
            <person name="Kutish G.F."/>
            <person name="Li Y."/>
            <person name="Lu Z."/>
            <person name="Furuta M."/>
            <person name="Rock D.L."/>
            <person name="Van Etten J.L."/>
        </authorList>
    </citation>
    <scope>NUCLEOTIDE SEQUENCE [LARGE SCALE GENOMIC DNA]</scope>
</reference>
<dbReference type="KEGG" id="vg:918215"/>
<gene>
    <name evidence="1" type="primary">A646L</name>
</gene>
<reference evidence="1 2" key="1">
    <citation type="journal article" date="1995" name="Virology">
        <title>Analysis of 45 kb of DNA located at the left end of the chlorella virus PBCV-1 genome.</title>
        <authorList>
            <person name="Lu Z."/>
            <person name="Li Y."/>
            <person name="Zhang Y."/>
            <person name="Kutish G.F."/>
            <person name="Rock D.L."/>
            <person name="Van Etten J.L."/>
        </authorList>
    </citation>
    <scope>NUCLEOTIDE SEQUENCE [LARGE SCALE GENOMIC DNA]</scope>
</reference>
<reference evidence="1 2" key="6">
    <citation type="journal article" date="1999" name="Virology">
        <title>Chlorella virus PBCV-1 encodes a functional homospermidine synthase.</title>
        <authorList>
            <person name="Kaiser A."/>
            <person name="Vollmert M."/>
            <person name="Tholl D."/>
            <person name="Graves M.V."/>
            <person name="Gurnon J.R."/>
            <person name="Xing W."/>
            <person name="Lisec A.D."/>
            <person name="Nickerson K.W."/>
            <person name="Van Etten J.L."/>
        </authorList>
    </citation>
    <scope>NUCLEOTIDE SEQUENCE [LARGE SCALE GENOMIC DNA]</scope>
</reference>
<dbReference type="RefSeq" id="NP_049002.2">
    <property type="nucleotide sequence ID" value="NC_000852.5"/>
</dbReference>
<accession>O41128</accession>
<dbReference type="GeneID" id="918215"/>
<reference evidence="1 2" key="3">
    <citation type="journal article" date="1996" name="Virology">
        <title>Analysis of 94 kb of the chlorella virus PBCV-1 330-kb genome: map positions 88 to 182.</title>
        <authorList>
            <person name="Lu Z."/>
            <person name="Li Y."/>
            <person name="Que Q."/>
            <person name="Kutish G.F."/>
            <person name="Rock D.L."/>
            <person name="Van Etten J.L."/>
        </authorList>
    </citation>
    <scope>NUCLEOTIDE SEQUENCE [LARGE SCALE GENOMIC DNA]</scope>
</reference>
<sequence>MFQTTLAQRYGLKQEFRLLLDAIFKRSKGILLTGQLFTHAFKMIEKYPFLREVNTLVYKGSSYIPYNFFTICALYHDDFSAVIHNFEGEHIPFRSMIDVLLNEDIVRARMLMTHGFKIVTDCGYCIRDKCDDIFYYGELDLIDVLFDLKKQKSILFIKDVISKEVLMKRDDMICKYKYCDIFI</sequence>
<name>O41128_PBCV1</name>
<dbReference type="Proteomes" id="UP000000862">
    <property type="component" value="Segment"/>
</dbReference>
<reference evidence="1 2" key="5">
    <citation type="journal article" date="1997" name="Virology">
        <title>Analysis of 74 kb of DNA located at the right end of the 330-kb chlorella virus PBCV-1 genome.</title>
        <authorList>
            <person name="Li Y."/>
            <person name="Lu Z."/>
            <person name="Sun L."/>
            <person name="Ropp S."/>
            <person name="Kutish G.F."/>
            <person name="Rock D.L."/>
            <person name="Van Etten J.L."/>
        </authorList>
    </citation>
    <scope>NUCLEOTIDE SEQUENCE [LARGE SCALE GENOMIC DNA]</scope>
</reference>
<reference evidence="1 2" key="2">
    <citation type="journal article" date="1995" name="Virology">
        <title>Analysis of 43 kb of the Chlorella virus PBCV-1 330-kb genome: map positions 45 to 88.</title>
        <authorList>
            <person name="Li Y."/>
            <person name="Lu Z."/>
            <person name="Burbank D.E."/>
            <person name="Kutish G.F."/>
            <person name="Rock D.L."/>
            <person name="Van Etten J.L."/>
        </authorList>
    </citation>
    <scope>NUCLEOTIDE SEQUENCE [LARGE SCALE GENOMIC DNA]</scope>
</reference>
<evidence type="ECO:0000313" key="1">
    <source>
        <dbReference type="EMBL" id="AAC96970.2"/>
    </source>
</evidence>
<organismHost>
    <name type="scientific">Chlorella</name>
    <dbReference type="NCBI Taxonomy" id="3071"/>
</organismHost>
<keyword evidence="2" id="KW-1185">Reference proteome</keyword>
<protein>
    <submittedName>
        <fullName evidence="1">Uncharacterized protein</fullName>
    </submittedName>
</protein>
<evidence type="ECO:0000313" key="2">
    <source>
        <dbReference type="Proteomes" id="UP000000862"/>
    </source>
</evidence>
<organism evidence="1 2">
    <name type="scientific">Paramecium bursaria Chlorella virus 1</name>
    <name type="common">PBCV-1</name>
    <dbReference type="NCBI Taxonomy" id="10506"/>
    <lineage>
        <taxon>Viruses</taxon>
        <taxon>Varidnaviria</taxon>
        <taxon>Bamfordvirae</taxon>
        <taxon>Nucleocytoviricota</taxon>
        <taxon>Megaviricetes</taxon>
        <taxon>Algavirales</taxon>
        <taxon>Phycodnaviridae</taxon>
        <taxon>Chlorovirus</taxon>
        <taxon>Chlorovirus vanettense</taxon>
    </lineage>
</organism>